<dbReference type="AlphaFoldDB" id="A0A934I1D1"/>
<keyword evidence="1" id="KW-0812">Transmembrane</keyword>
<keyword evidence="3" id="KW-1185">Reference proteome</keyword>
<organism evidence="2 3">
    <name type="scientific">Clostridium aciditolerans</name>
    <dbReference type="NCBI Taxonomy" id="339861"/>
    <lineage>
        <taxon>Bacteria</taxon>
        <taxon>Bacillati</taxon>
        <taxon>Bacillota</taxon>
        <taxon>Clostridia</taxon>
        <taxon>Eubacteriales</taxon>
        <taxon>Clostridiaceae</taxon>
        <taxon>Clostridium</taxon>
    </lineage>
</organism>
<keyword evidence="1" id="KW-0472">Membrane</keyword>
<evidence type="ECO:0000313" key="2">
    <source>
        <dbReference type="EMBL" id="MBI6874523.1"/>
    </source>
</evidence>
<dbReference type="Proteomes" id="UP000622687">
    <property type="component" value="Unassembled WGS sequence"/>
</dbReference>
<gene>
    <name evidence="2" type="ORF">I6U51_17760</name>
</gene>
<feature type="transmembrane region" description="Helical" evidence="1">
    <location>
        <begin position="70"/>
        <end position="89"/>
    </location>
</feature>
<proteinExistence type="predicted"/>
<evidence type="ECO:0000313" key="3">
    <source>
        <dbReference type="Proteomes" id="UP000622687"/>
    </source>
</evidence>
<comment type="caution">
    <text evidence="2">The sequence shown here is derived from an EMBL/GenBank/DDBJ whole genome shotgun (WGS) entry which is preliminary data.</text>
</comment>
<reference evidence="2" key="1">
    <citation type="submission" date="2020-12" db="EMBL/GenBank/DDBJ databases">
        <title>Clostridium thailandense sp. nov., a novel acetogenic bacterium isolated from peat land soil in Thailand.</title>
        <authorList>
            <person name="Chaikitkaew S."/>
            <person name="Birkeland N.K."/>
        </authorList>
    </citation>
    <scope>NUCLEOTIDE SEQUENCE</scope>
    <source>
        <strain evidence="2">DSM 17425</strain>
    </source>
</reference>
<sequence length="99" mass="11445">MRRIQTWECKLSILITIILSFIIPANIGQNGTLIKYNFGFPCEYWLIYQGNKGSSQLFSNLFDGNKGMNINILGFFANVFIIYILLVLVKKIYIKVNMK</sequence>
<keyword evidence="1" id="KW-1133">Transmembrane helix</keyword>
<feature type="transmembrane region" description="Helical" evidence="1">
    <location>
        <begin position="7"/>
        <end position="27"/>
    </location>
</feature>
<accession>A0A934I1D1</accession>
<dbReference type="EMBL" id="JAEEGB010000026">
    <property type="protein sequence ID" value="MBI6874523.1"/>
    <property type="molecule type" value="Genomic_DNA"/>
</dbReference>
<name>A0A934I1D1_9CLOT</name>
<dbReference type="RefSeq" id="WP_211143895.1">
    <property type="nucleotide sequence ID" value="NZ_JAEEGB010000026.1"/>
</dbReference>
<evidence type="ECO:0000256" key="1">
    <source>
        <dbReference type="SAM" id="Phobius"/>
    </source>
</evidence>
<protein>
    <submittedName>
        <fullName evidence="2">Uncharacterized protein</fullName>
    </submittedName>
</protein>